<evidence type="ECO:0000256" key="1">
    <source>
        <dbReference type="ARBA" id="ARBA00012552"/>
    </source>
</evidence>
<dbReference type="GO" id="GO:0016787">
    <property type="term" value="F:hydrolase activity"/>
    <property type="evidence" value="ECO:0007669"/>
    <property type="project" value="UniProtKB-KW"/>
</dbReference>
<gene>
    <name evidence="8" type="primary">hrpB_1</name>
    <name evidence="8" type="ORF">Clow_00178</name>
</gene>
<evidence type="ECO:0000313" key="8">
    <source>
        <dbReference type="EMBL" id="KQB87130.1"/>
    </source>
</evidence>
<dbReference type="STRING" id="1544413.Clow_00178"/>
<dbReference type="PROSITE" id="PS51192">
    <property type="entry name" value="HELICASE_ATP_BIND_1"/>
    <property type="match status" value="1"/>
</dbReference>
<dbReference type="PIRSF" id="PIRSF005496">
    <property type="entry name" value="ATP_hel_hrpB"/>
    <property type="match status" value="1"/>
</dbReference>
<dbReference type="Pfam" id="PF00271">
    <property type="entry name" value="Helicase_C"/>
    <property type="match status" value="1"/>
</dbReference>
<dbReference type="CDD" id="cd17990">
    <property type="entry name" value="DEXHc_HrpB"/>
    <property type="match status" value="1"/>
</dbReference>
<organism evidence="8 9">
    <name type="scientific">Corynebacterium lowii</name>
    <dbReference type="NCBI Taxonomy" id="1544413"/>
    <lineage>
        <taxon>Bacteria</taxon>
        <taxon>Bacillati</taxon>
        <taxon>Actinomycetota</taxon>
        <taxon>Actinomycetes</taxon>
        <taxon>Mycobacteriales</taxon>
        <taxon>Corynebacteriaceae</taxon>
        <taxon>Corynebacterium</taxon>
    </lineage>
</organism>
<keyword evidence="9" id="KW-1185">Reference proteome</keyword>
<dbReference type="PROSITE" id="PS00690">
    <property type="entry name" value="DEAH_ATP_HELICASE"/>
    <property type="match status" value="1"/>
</dbReference>
<protein>
    <recommendedName>
        <fullName evidence="1">RNA helicase</fullName>
        <ecNumber evidence="1">3.6.4.13</ecNumber>
    </recommendedName>
</protein>
<dbReference type="InterPro" id="IPR001650">
    <property type="entry name" value="Helicase_C-like"/>
</dbReference>
<dbReference type="Proteomes" id="UP000050488">
    <property type="component" value="Unassembled WGS sequence"/>
</dbReference>
<evidence type="ECO:0000259" key="6">
    <source>
        <dbReference type="PROSITE" id="PS51192"/>
    </source>
</evidence>
<dbReference type="PATRIC" id="fig|1544413.3.peg.180"/>
<dbReference type="SMART" id="SM00847">
    <property type="entry name" value="HA2"/>
    <property type="match status" value="1"/>
</dbReference>
<dbReference type="Pfam" id="PF08482">
    <property type="entry name" value="HrpB_C"/>
    <property type="match status" value="1"/>
</dbReference>
<dbReference type="SMART" id="SM00490">
    <property type="entry name" value="HELICc"/>
    <property type="match status" value="1"/>
</dbReference>
<keyword evidence="5" id="KW-0067">ATP-binding</keyword>
<dbReference type="SUPFAM" id="SSF52540">
    <property type="entry name" value="P-loop containing nucleoside triphosphate hydrolases"/>
    <property type="match status" value="1"/>
</dbReference>
<proteinExistence type="predicted"/>
<dbReference type="InterPro" id="IPR027417">
    <property type="entry name" value="P-loop_NTPase"/>
</dbReference>
<evidence type="ECO:0000259" key="7">
    <source>
        <dbReference type="PROSITE" id="PS51194"/>
    </source>
</evidence>
<dbReference type="SMART" id="SM00487">
    <property type="entry name" value="DEXDc"/>
    <property type="match status" value="1"/>
</dbReference>
<name>A0A0N8W0M7_9CORY</name>
<dbReference type="OrthoDB" id="9805617at2"/>
<evidence type="ECO:0000256" key="2">
    <source>
        <dbReference type="ARBA" id="ARBA00022741"/>
    </source>
</evidence>
<dbReference type="InterPro" id="IPR007502">
    <property type="entry name" value="Helicase-assoc_dom"/>
</dbReference>
<dbReference type="GO" id="GO:0003724">
    <property type="term" value="F:RNA helicase activity"/>
    <property type="evidence" value="ECO:0007669"/>
    <property type="project" value="UniProtKB-EC"/>
</dbReference>
<dbReference type="Pfam" id="PF04408">
    <property type="entry name" value="WHD_HA2"/>
    <property type="match status" value="1"/>
</dbReference>
<feature type="domain" description="Helicase C-terminal" evidence="7">
    <location>
        <begin position="207"/>
        <end position="372"/>
    </location>
</feature>
<feature type="domain" description="Helicase ATP-binding" evidence="6">
    <location>
        <begin position="24"/>
        <end position="185"/>
    </location>
</feature>
<dbReference type="Gene3D" id="3.40.50.300">
    <property type="entry name" value="P-loop containing nucleotide triphosphate hydrolases"/>
    <property type="match status" value="2"/>
</dbReference>
<dbReference type="Pfam" id="PF00270">
    <property type="entry name" value="DEAD"/>
    <property type="match status" value="1"/>
</dbReference>
<evidence type="ECO:0000256" key="3">
    <source>
        <dbReference type="ARBA" id="ARBA00022801"/>
    </source>
</evidence>
<dbReference type="EC" id="3.6.4.13" evidence="1"/>
<dbReference type="AlphaFoldDB" id="A0A0N8W0M7"/>
<dbReference type="InterPro" id="IPR048333">
    <property type="entry name" value="HA2_WH"/>
</dbReference>
<keyword evidence="3 8" id="KW-0378">Hydrolase</keyword>
<keyword evidence="4 8" id="KW-0347">Helicase</keyword>
<dbReference type="RefSeq" id="WP_055175002.1">
    <property type="nucleotide sequence ID" value="NZ_JAUSQY010000001.1"/>
</dbReference>
<comment type="caution">
    <text evidence="8">The sequence shown here is derived from an EMBL/GenBank/DDBJ whole genome shotgun (WGS) entry which is preliminary data.</text>
</comment>
<dbReference type="CDD" id="cd18791">
    <property type="entry name" value="SF2_C_RHA"/>
    <property type="match status" value="1"/>
</dbReference>
<dbReference type="InterPro" id="IPR011545">
    <property type="entry name" value="DEAD/DEAH_box_helicase_dom"/>
</dbReference>
<dbReference type="InterPro" id="IPR002464">
    <property type="entry name" value="DNA/RNA_helicase_DEAH_CS"/>
</dbReference>
<accession>A0A0N8W0M7</accession>
<sequence>MNRPFDLARIGQGLPFAAALPELEAACREHGRAVVQAPPGTGKTTLVPPALANWRNEHHTKVLVCAPRRVAVRSAAQRLASLDGSALGERVGHRMRGHSLRGSAVEFVTPGVLLRMVLADPSLDGIGAVVVDEVHERHLDTDVLLGMLIEVTQLREDLVLVAMSATVQAQRYADLMGGAPIVDSPAIIHPLAVSYSPHPGRLTGTPEFYEHLADLARRDVREHGESALVFVPGVREVERVVGHLGDLGVPLHGRLPTHKAEAALRATGKPRVIVATSIAESSLTVPGVRAVIDSGLSREPRRDTARQMNGLVTVSEARATAEQRAGRAGREGPGRVIRAFSEQEFAHLNPTITPEIAVSDLTQAALWLACWGTPRGEGLPLIDAPPAPALRAAEETLRGLGAVDEKGAITEEGRALAALPLDPRLGRTLLVLGPAAAETVAVLADSPSGDIAALQAPKREVDRLRSLAPAATNTRTASPGVVTALAYPNLVARREGEEYLLASGTRAHLPAALSSTLKGAPWLAVAEVSRAGNRAVIRAAARLNEAEALDAVGVTEEYRAEVHGGRVRGRLLRRAGAIELSATPVQVPADQATTALAATVRAEGLGIFTFSEAARHLYERLVFLRERIGEPWPDIAAADPEVWLLPELRQLATGTPVNKIDLSPALQRLLPWPEAARMEELAPERLPVPSGSKPRVDYSEGRPVVRVKLQECFGLAASPTCAGVPVQFRLLSPAGRDLAITEDLTSFWAGPYAQVRAEMRGRYPKHPWPEDPWSAPATAKTKKRM</sequence>
<evidence type="ECO:0000256" key="4">
    <source>
        <dbReference type="ARBA" id="ARBA00022806"/>
    </source>
</evidence>
<dbReference type="PROSITE" id="PS51194">
    <property type="entry name" value="HELICASE_CTER"/>
    <property type="match status" value="1"/>
</dbReference>
<dbReference type="GO" id="GO:0005524">
    <property type="term" value="F:ATP binding"/>
    <property type="evidence" value="ECO:0007669"/>
    <property type="project" value="UniProtKB-KW"/>
</dbReference>
<dbReference type="Gene3D" id="1.20.120.1080">
    <property type="match status" value="1"/>
</dbReference>
<dbReference type="PANTHER" id="PTHR43519:SF1">
    <property type="entry name" value="ATP-DEPENDENT RNA HELICASE HRPB"/>
    <property type="match status" value="1"/>
</dbReference>
<dbReference type="GO" id="GO:0003676">
    <property type="term" value="F:nucleic acid binding"/>
    <property type="evidence" value="ECO:0007669"/>
    <property type="project" value="InterPro"/>
</dbReference>
<dbReference type="InterPro" id="IPR014001">
    <property type="entry name" value="Helicase_ATP-bd"/>
</dbReference>
<evidence type="ECO:0000256" key="5">
    <source>
        <dbReference type="ARBA" id="ARBA00022840"/>
    </source>
</evidence>
<dbReference type="InterPro" id="IPR010225">
    <property type="entry name" value="HrpB"/>
</dbReference>
<dbReference type="EMBL" id="LKEV01000001">
    <property type="protein sequence ID" value="KQB87130.1"/>
    <property type="molecule type" value="Genomic_DNA"/>
</dbReference>
<dbReference type="InterPro" id="IPR013689">
    <property type="entry name" value="RNA_helicase_ATP-dep_HrpB_C"/>
</dbReference>
<reference evidence="8 9" key="1">
    <citation type="submission" date="2015-10" db="EMBL/GenBank/DDBJ databases">
        <title>Corynebacteirum lowii and Corynebacterium oculi species nova, derived from human clinical disease and and emended description of Corynebacterium mastiditis.</title>
        <authorList>
            <person name="Bernard K."/>
            <person name="Pacheco A.L."/>
            <person name="Mcdougall C."/>
            <person name="Burtx T."/>
            <person name="Weibe D."/>
            <person name="Tyler S."/>
            <person name="Olson A.B."/>
            <person name="Cnockaert M."/>
            <person name="Eguchi H."/>
            <person name="Kuwahara T."/>
            <person name="Nakayama-Imaohji H."/>
            <person name="Boudewijins M."/>
            <person name="Van Hoecke F."/>
            <person name="Bernier A.-M."/>
            <person name="Vandamme P."/>
        </authorList>
    </citation>
    <scope>NUCLEOTIDE SEQUENCE [LARGE SCALE GENOMIC DNA]</scope>
    <source>
        <strain evidence="8 9">NML 130206</strain>
    </source>
</reference>
<evidence type="ECO:0000313" key="9">
    <source>
        <dbReference type="Proteomes" id="UP000050488"/>
    </source>
</evidence>
<dbReference type="InterPro" id="IPR049614">
    <property type="entry name" value="HrpB_DEXH"/>
</dbReference>
<dbReference type="PANTHER" id="PTHR43519">
    <property type="entry name" value="ATP-DEPENDENT RNA HELICASE HRPB"/>
    <property type="match status" value="1"/>
</dbReference>
<keyword evidence="2" id="KW-0547">Nucleotide-binding</keyword>